<comment type="subcellular location">
    <subcellularLocation>
        <location evidence="1 9">Cell membrane</location>
        <topology evidence="1 9">Multi-pass membrane protein</topology>
    </subcellularLocation>
</comment>
<dbReference type="GO" id="GO:0005886">
    <property type="term" value="C:plasma membrane"/>
    <property type="evidence" value="ECO:0007669"/>
    <property type="project" value="UniProtKB-SubCell"/>
</dbReference>
<dbReference type="PANTHER" id="PTHR43386:SF1">
    <property type="entry name" value="D,D-DIPEPTIDE TRANSPORT SYSTEM PERMEASE PROTEIN DDPC-RELATED"/>
    <property type="match status" value="1"/>
</dbReference>
<keyword evidence="8 9" id="KW-0472">Membrane</keyword>
<feature type="transmembrane region" description="Helical" evidence="9">
    <location>
        <begin position="135"/>
        <end position="153"/>
    </location>
</feature>
<evidence type="ECO:0000313" key="12">
    <source>
        <dbReference type="Proteomes" id="UP000231987"/>
    </source>
</evidence>
<evidence type="ECO:0000256" key="9">
    <source>
        <dbReference type="RuleBase" id="RU363032"/>
    </source>
</evidence>
<feature type="transmembrane region" description="Helical" evidence="9">
    <location>
        <begin position="36"/>
        <end position="58"/>
    </location>
</feature>
<evidence type="ECO:0000313" key="11">
    <source>
        <dbReference type="EMBL" id="PJR13425.1"/>
    </source>
</evidence>
<feature type="transmembrane region" description="Helical" evidence="9">
    <location>
        <begin position="262"/>
        <end position="284"/>
    </location>
</feature>
<evidence type="ECO:0000259" key="10">
    <source>
        <dbReference type="PROSITE" id="PS50928"/>
    </source>
</evidence>
<evidence type="ECO:0000256" key="3">
    <source>
        <dbReference type="ARBA" id="ARBA00022475"/>
    </source>
</evidence>
<evidence type="ECO:0000256" key="5">
    <source>
        <dbReference type="ARBA" id="ARBA00022856"/>
    </source>
</evidence>
<proteinExistence type="inferred from homology"/>
<dbReference type="PROSITE" id="PS50928">
    <property type="entry name" value="ABC_TM1"/>
    <property type="match status" value="1"/>
</dbReference>
<dbReference type="CDD" id="cd06261">
    <property type="entry name" value="TM_PBP2"/>
    <property type="match status" value="1"/>
</dbReference>
<protein>
    <submittedName>
        <fullName evidence="11">D-ala-D-ala transporter subunit</fullName>
    </submittedName>
</protein>
<feature type="domain" description="ABC transmembrane type-1" evidence="10">
    <location>
        <begin position="96"/>
        <end position="285"/>
    </location>
</feature>
<dbReference type="GO" id="GO:0015833">
    <property type="term" value="P:peptide transport"/>
    <property type="evidence" value="ECO:0007669"/>
    <property type="project" value="UniProtKB-KW"/>
</dbReference>
<dbReference type="Gene3D" id="1.10.3720.10">
    <property type="entry name" value="MetI-like"/>
    <property type="match status" value="1"/>
</dbReference>
<evidence type="ECO:0000256" key="4">
    <source>
        <dbReference type="ARBA" id="ARBA00022692"/>
    </source>
</evidence>
<keyword evidence="4 9" id="KW-0812">Transmembrane</keyword>
<evidence type="ECO:0000256" key="8">
    <source>
        <dbReference type="ARBA" id="ARBA00023136"/>
    </source>
</evidence>
<dbReference type="Pfam" id="PF12911">
    <property type="entry name" value="OppC_N"/>
    <property type="match status" value="1"/>
</dbReference>
<dbReference type="RefSeq" id="WP_100673403.1">
    <property type="nucleotide sequence ID" value="NZ_NJGD01000010.1"/>
</dbReference>
<keyword evidence="2 9" id="KW-0813">Transport</keyword>
<dbReference type="GO" id="GO:0055085">
    <property type="term" value="P:transmembrane transport"/>
    <property type="evidence" value="ECO:0007669"/>
    <property type="project" value="InterPro"/>
</dbReference>
<dbReference type="AlphaFoldDB" id="A0A2J0YYR7"/>
<keyword evidence="6" id="KW-0653">Protein transport</keyword>
<evidence type="ECO:0000256" key="7">
    <source>
        <dbReference type="ARBA" id="ARBA00022989"/>
    </source>
</evidence>
<dbReference type="InterPro" id="IPR025966">
    <property type="entry name" value="OppC_N"/>
</dbReference>
<keyword evidence="3" id="KW-1003">Cell membrane</keyword>
<dbReference type="EMBL" id="NJGD01000010">
    <property type="protein sequence ID" value="PJR13425.1"/>
    <property type="molecule type" value="Genomic_DNA"/>
</dbReference>
<keyword evidence="5" id="KW-0571">Peptide transport</keyword>
<dbReference type="InterPro" id="IPR035906">
    <property type="entry name" value="MetI-like_sf"/>
</dbReference>
<accession>A0A2J0YYR7</accession>
<reference evidence="11 12" key="1">
    <citation type="submission" date="2017-06" db="EMBL/GenBank/DDBJ databases">
        <title>Ensifer strains isolated from leguminous trees and herbs display diverse denitrification phenotypes with some acting as strong N2O sinks.</title>
        <authorList>
            <person name="Woliy K."/>
            <person name="Mania D."/>
            <person name="Bakken L.R."/>
            <person name="Frostegard A."/>
        </authorList>
    </citation>
    <scope>NUCLEOTIDE SEQUENCE [LARGE SCALE GENOMIC DNA]</scope>
    <source>
        <strain evidence="11 12">AC50a</strain>
    </source>
</reference>
<dbReference type="InterPro" id="IPR000515">
    <property type="entry name" value="MetI-like"/>
</dbReference>
<sequence>MKSALAMGTVGTEKRGSGLRRFWASDPRRRFTRNTLGMISLCWLLLVIVAVIIGPWFVRDPNVSDVLNRIKAPSAEFLAGTDQLGRDIFARILAGGRVSMMVALSATVLSVIFGVFLGVVSGYRGGLFDDITTRIFDVLLSFPTLLLGIMVIAAFGSSLMTVVIAISIATVPMVARLARAGAISVKPREYIQGVIALGIPTHRILLRHVLPNIIVPVLVLSTGNMGRLALAESGLSYVGAGIQPPEASWGNMIAEGQAYLQYAWWIPVIPGTVLTLVTLAFSFVGDALRDAFDVREFVGDNDAG</sequence>
<gene>
    <name evidence="11" type="ORF">CEJ86_22065</name>
</gene>
<dbReference type="SUPFAM" id="SSF161098">
    <property type="entry name" value="MetI-like"/>
    <property type="match status" value="1"/>
</dbReference>
<evidence type="ECO:0000256" key="6">
    <source>
        <dbReference type="ARBA" id="ARBA00022927"/>
    </source>
</evidence>
<feature type="transmembrane region" description="Helical" evidence="9">
    <location>
        <begin position="159"/>
        <end position="178"/>
    </location>
</feature>
<name>A0A2J0YYR7_RHIML</name>
<feature type="transmembrane region" description="Helical" evidence="9">
    <location>
        <begin position="101"/>
        <end position="123"/>
    </location>
</feature>
<dbReference type="InterPro" id="IPR050366">
    <property type="entry name" value="BP-dependent_transpt_permease"/>
</dbReference>
<evidence type="ECO:0000256" key="1">
    <source>
        <dbReference type="ARBA" id="ARBA00004651"/>
    </source>
</evidence>
<evidence type="ECO:0000256" key="2">
    <source>
        <dbReference type="ARBA" id="ARBA00022448"/>
    </source>
</evidence>
<keyword evidence="7 9" id="KW-1133">Transmembrane helix</keyword>
<dbReference type="Pfam" id="PF00528">
    <property type="entry name" value="BPD_transp_1"/>
    <property type="match status" value="1"/>
</dbReference>
<comment type="similarity">
    <text evidence="9">Belongs to the binding-protein-dependent transport system permease family.</text>
</comment>
<dbReference type="Proteomes" id="UP000231987">
    <property type="component" value="Unassembled WGS sequence"/>
</dbReference>
<comment type="caution">
    <text evidence="11">The sequence shown here is derived from an EMBL/GenBank/DDBJ whole genome shotgun (WGS) entry which is preliminary data.</text>
</comment>
<dbReference type="PANTHER" id="PTHR43386">
    <property type="entry name" value="OLIGOPEPTIDE TRANSPORT SYSTEM PERMEASE PROTEIN APPC"/>
    <property type="match status" value="1"/>
</dbReference>
<dbReference type="GO" id="GO:0015031">
    <property type="term" value="P:protein transport"/>
    <property type="evidence" value="ECO:0007669"/>
    <property type="project" value="UniProtKB-KW"/>
</dbReference>
<organism evidence="11 12">
    <name type="scientific">Rhizobium meliloti</name>
    <name type="common">Ensifer meliloti</name>
    <name type="synonym">Sinorhizobium meliloti</name>
    <dbReference type="NCBI Taxonomy" id="382"/>
    <lineage>
        <taxon>Bacteria</taxon>
        <taxon>Pseudomonadati</taxon>
        <taxon>Pseudomonadota</taxon>
        <taxon>Alphaproteobacteria</taxon>
        <taxon>Hyphomicrobiales</taxon>
        <taxon>Rhizobiaceae</taxon>
        <taxon>Sinorhizobium/Ensifer group</taxon>
        <taxon>Sinorhizobium</taxon>
    </lineage>
</organism>